<dbReference type="RefSeq" id="WP_009756089.1">
    <property type="nucleotide sequence ID" value="NZ_AMSI01000002.1"/>
</dbReference>
<dbReference type="OrthoDB" id="7450222at2"/>
<evidence type="ECO:0000313" key="2">
    <source>
        <dbReference type="Proteomes" id="UP000007374"/>
    </source>
</evidence>
<organism evidence="1 2">
    <name type="scientific">Nitratireductor indicus C115</name>
    <dbReference type="NCBI Taxonomy" id="1231190"/>
    <lineage>
        <taxon>Bacteria</taxon>
        <taxon>Pseudomonadati</taxon>
        <taxon>Pseudomonadota</taxon>
        <taxon>Alphaproteobacteria</taxon>
        <taxon>Hyphomicrobiales</taxon>
        <taxon>Phyllobacteriaceae</taxon>
        <taxon>Nitratireductor</taxon>
    </lineage>
</organism>
<dbReference type="PATRIC" id="fig|1231190.3.peg.852"/>
<name>K2NXH6_9HYPH</name>
<dbReference type="Proteomes" id="UP000007374">
    <property type="component" value="Unassembled WGS sequence"/>
</dbReference>
<sequence length="94" mass="10590">MTDKLAKQLLEAAADFEHFAPEEVKAYLRRAAIRISNAQRPRNNIILLSEVTEVMSDYAEQQNLTIDEAVNAALLDWASARGMIEIQDLGDEEE</sequence>
<keyword evidence="2" id="KW-1185">Reference proteome</keyword>
<proteinExistence type="predicted"/>
<dbReference type="AlphaFoldDB" id="K2NXH6"/>
<dbReference type="STRING" id="721133.SAMN05216176_1106"/>
<reference evidence="1 2" key="1">
    <citation type="journal article" date="2012" name="J. Bacteriol.">
        <title>Genome Sequence of Nitratireductor indicus Type Strain C115.</title>
        <authorList>
            <person name="Lai Q."/>
            <person name="Li G."/>
            <person name="Yu Z."/>
            <person name="Shao Z."/>
        </authorList>
    </citation>
    <scope>NUCLEOTIDE SEQUENCE [LARGE SCALE GENOMIC DNA]</scope>
    <source>
        <strain evidence="1 2">C115</strain>
    </source>
</reference>
<evidence type="ECO:0000313" key="1">
    <source>
        <dbReference type="EMBL" id="EKF43955.1"/>
    </source>
</evidence>
<comment type="caution">
    <text evidence="1">The sequence shown here is derived from an EMBL/GenBank/DDBJ whole genome shotgun (WGS) entry which is preliminary data.</text>
</comment>
<accession>K2NXH6</accession>
<dbReference type="EMBL" id="AMSI01000002">
    <property type="protein sequence ID" value="EKF43955.1"/>
    <property type="molecule type" value="Genomic_DNA"/>
</dbReference>
<gene>
    <name evidence="1" type="ORF">NA8A_04065</name>
</gene>
<protein>
    <submittedName>
        <fullName evidence="1">Uncharacterized protein</fullName>
    </submittedName>
</protein>